<sequence length="449" mass="49655">MANVIKIKKGLDINLKGKASEVLLNAGKSDSYAIVPDYYNGITPKVVAKVGEKVKAGSVLMIDKNRPEIKFVSPVSGEVTAVNRGEKRKVLSIVVKPDTQIEYEDFGKKNVSSLKSEEVKEALLNGGMWPFIKQRPYDIVATPSDEPRDIFVSAFYSAPLVPNFDFILKGQEADFQTGLDALAKLTKGKVYVGVRNGSTVNVKGVETVEFEGPHPAGNVGVQINHIKPVNKSEVVWVVNPADVIVIGRLFNKGVADFSRLVVLTGSETTERGYIKTISGCTINSLVSGKIMEGKEDLRIISGNVLTGTKVRKDDYLGAYDNQITVIPEGDKTYDFFGWATPGFGKYSVSHSFFTWLAPKSKEYVIDARIKGGKRAMIMSNEYEKVFPMSIYPEYLLKAIIAFDIDKMENLGIYEVAPEDFALCEFVDTSKIEIQKIVRQGLDLLYKEMN</sequence>
<evidence type="ECO:0000259" key="11">
    <source>
        <dbReference type="Pfam" id="PF24836"/>
    </source>
</evidence>
<evidence type="ECO:0000259" key="10">
    <source>
        <dbReference type="Pfam" id="PF11973"/>
    </source>
</evidence>
<evidence type="ECO:0000256" key="8">
    <source>
        <dbReference type="HAMAP-Rule" id="MF_00425"/>
    </source>
</evidence>
<name>A0A0F5IT13_9BACT</name>
<dbReference type="HOGENOM" id="CLU_046656_0_0_10"/>
<dbReference type="Pfam" id="PF11973">
    <property type="entry name" value="NQRA_SLBB"/>
    <property type="match status" value="1"/>
</dbReference>
<feature type="domain" description="Na(+)-translocating NADH-quinone reductase subunit A C-terminal" evidence="10">
    <location>
        <begin position="261"/>
        <end position="311"/>
    </location>
</feature>
<evidence type="ECO:0000313" key="12">
    <source>
        <dbReference type="EMBL" id="KKB48618.1"/>
    </source>
</evidence>
<dbReference type="PANTHER" id="PTHR37839:SF1">
    <property type="entry name" value="NA(+)-TRANSLOCATING NADH-QUINONE REDUCTASE SUBUNIT A"/>
    <property type="match status" value="1"/>
</dbReference>
<dbReference type="PANTHER" id="PTHR37839">
    <property type="entry name" value="NA(+)-TRANSLOCATING NADH-QUINONE REDUCTASE SUBUNIT A"/>
    <property type="match status" value="1"/>
</dbReference>
<dbReference type="Proteomes" id="UP000033047">
    <property type="component" value="Unassembled WGS sequence"/>
</dbReference>
<comment type="function">
    <text evidence="8">NQR complex catalyzes the reduction of ubiquinone-1 to ubiquinol by two successive reactions, coupled with the transport of Na(+) ions from the cytoplasm to the periplasm. NqrA to NqrE are probably involved in the second step, the conversion of ubisemiquinone to ubiquinol.</text>
</comment>
<dbReference type="InterPro" id="IPR056147">
    <property type="entry name" value="NQRA_N"/>
</dbReference>
<evidence type="ECO:0000256" key="6">
    <source>
        <dbReference type="ARBA" id="ARBA00023075"/>
    </source>
</evidence>
<dbReference type="RefSeq" id="WP_046147119.1">
    <property type="nucleotide sequence ID" value="NZ_KQ033913.1"/>
</dbReference>
<evidence type="ECO:0000256" key="7">
    <source>
        <dbReference type="ARBA" id="ARBA00023201"/>
    </source>
</evidence>
<protein>
    <recommendedName>
        <fullName evidence="8">Na(+)-translocating NADH-quinone reductase subunit A</fullName>
        <shortName evidence="8">Na(+)-NQR subunit A</shortName>
        <shortName evidence="8">Na(+)-translocating NQR subunit A</shortName>
        <ecNumber evidence="8">7.2.1.1</ecNumber>
    </recommendedName>
    <alternativeName>
        <fullName evidence="8">NQR complex subunit A</fullName>
    </alternativeName>
    <alternativeName>
        <fullName evidence="8">NQR-1 subunit A</fullName>
    </alternativeName>
</protein>
<evidence type="ECO:0000256" key="4">
    <source>
        <dbReference type="ARBA" id="ARBA00023053"/>
    </source>
</evidence>
<keyword evidence="4 8" id="KW-0915">Sodium</keyword>
<keyword evidence="1 8" id="KW-0813">Transport</keyword>
<comment type="subunit">
    <text evidence="8">Composed of six subunits; NqrA, NqrB, NqrC, NqrD, NqrE and NqrF.</text>
</comment>
<keyword evidence="5 8" id="KW-0406">Ion transport</keyword>
<keyword evidence="6 8" id="KW-0830">Ubiquinone</keyword>
<dbReference type="AlphaFoldDB" id="A0A0F5IT13"/>
<comment type="similarity">
    <text evidence="8">Belongs to the NqrA family.</text>
</comment>
<dbReference type="Pfam" id="PF05896">
    <property type="entry name" value="NQRA_N"/>
    <property type="match status" value="1"/>
</dbReference>
<dbReference type="GO" id="GO:0006814">
    <property type="term" value="P:sodium ion transport"/>
    <property type="evidence" value="ECO:0007669"/>
    <property type="project" value="UniProtKB-UniRule"/>
</dbReference>
<accession>A0A0F5IT13</accession>
<dbReference type="Pfam" id="PF24836">
    <property type="entry name" value="NQRA_2nd"/>
    <property type="match status" value="1"/>
</dbReference>
<keyword evidence="3 8" id="KW-0520">NAD</keyword>
<dbReference type="HAMAP" id="MF_00425">
    <property type="entry name" value="NqrA"/>
    <property type="match status" value="1"/>
</dbReference>
<reference evidence="12 13" key="1">
    <citation type="submission" date="2013-04" db="EMBL/GenBank/DDBJ databases">
        <title>The Genome Sequence of Parabacteroides goldsteinii DSM 19448.</title>
        <authorList>
            <consortium name="The Broad Institute Genomics Platform"/>
            <person name="Earl A."/>
            <person name="Ward D."/>
            <person name="Feldgarden M."/>
            <person name="Gevers D."/>
            <person name="Martens E."/>
            <person name="Sakamoto M."/>
            <person name="Benno Y."/>
            <person name="Song Y."/>
            <person name="Liu C."/>
            <person name="Lee J."/>
            <person name="Bolanos M."/>
            <person name="Vaisanen M.L."/>
            <person name="Finegold S.M."/>
            <person name="Walker B."/>
            <person name="Young S."/>
            <person name="Zeng Q."/>
            <person name="Gargeya S."/>
            <person name="Fitzgerald M."/>
            <person name="Haas B."/>
            <person name="Abouelleil A."/>
            <person name="Allen A.W."/>
            <person name="Alvarado L."/>
            <person name="Arachchi H.M."/>
            <person name="Berlin A.M."/>
            <person name="Chapman S.B."/>
            <person name="Gainer-Dewar J."/>
            <person name="Goldberg J."/>
            <person name="Griggs A."/>
            <person name="Gujja S."/>
            <person name="Hansen M."/>
            <person name="Howarth C."/>
            <person name="Imamovic A."/>
            <person name="Ireland A."/>
            <person name="Larimer J."/>
            <person name="McCowan C."/>
            <person name="Murphy C."/>
            <person name="Pearson M."/>
            <person name="Poon T.W."/>
            <person name="Priest M."/>
            <person name="Roberts A."/>
            <person name="Saif S."/>
            <person name="Shea T."/>
            <person name="Sisk P."/>
            <person name="Sykes S."/>
            <person name="Wortman J."/>
            <person name="Nusbaum C."/>
            <person name="Birren B."/>
        </authorList>
    </citation>
    <scope>NUCLEOTIDE SEQUENCE [LARGE SCALE GENOMIC DNA]</scope>
    <source>
        <strain evidence="12 13">DSM 19448</strain>
    </source>
</reference>
<feature type="domain" description="NqrA N-terminal barrel-sandwich hybrid" evidence="9">
    <location>
        <begin position="5"/>
        <end position="97"/>
    </location>
</feature>
<dbReference type="EMBL" id="AQHV01000021">
    <property type="protein sequence ID" value="KKB48618.1"/>
    <property type="molecule type" value="Genomic_DNA"/>
</dbReference>
<dbReference type="NCBIfam" id="TIGR01936">
    <property type="entry name" value="nqrA"/>
    <property type="match status" value="1"/>
</dbReference>
<evidence type="ECO:0000256" key="1">
    <source>
        <dbReference type="ARBA" id="ARBA00022448"/>
    </source>
</evidence>
<evidence type="ECO:0000259" key="9">
    <source>
        <dbReference type="Pfam" id="PF05896"/>
    </source>
</evidence>
<evidence type="ECO:0000256" key="5">
    <source>
        <dbReference type="ARBA" id="ARBA00023065"/>
    </source>
</evidence>
<comment type="caution">
    <text evidence="12">The sequence shown here is derived from an EMBL/GenBank/DDBJ whole genome shotgun (WGS) entry which is preliminary data.</text>
</comment>
<dbReference type="InterPro" id="IPR056148">
    <property type="entry name" value="NQRA_2nd"/>
</dbReference>
<dbReference type="GO" id="GO:0016655">
    <property type="term" value="F:oxidoreductase activity, acting on NAD(P)H, quinone or similar compound as acceptor"/>
    <property type="evidence" value="ECO:0007669"/>
    <property type="project" value="UniProtKB-UniRule"/>
</dbReference>
<feature type="domain" description="NqrA second alpha/beta" evidence="11">
    <location>
        <begin position="115"/>
        <end position="254"/>
    </location>
</feature>
<comment type="catalytic activity">
    <reaction evidence="8">
        <text>a ubiquinone + n Na(+)(in) + NADH + H(+) = a ubiquinol + n Na(+)(out) + NAD(+)</text>
        <dbReference type="Rhea" id="RHEA:47748"/>
        <dbReference type="Rhea" id="RHEA-COMP:9565"/>
        <dbReference type="Rhea" id="RHEA-COMP:9566"/>
        <dbReference type="ChEBI" id="CHEBI:15378"/>
        <dbReference type="ChEBI" id="CHEBI:16389"/>
        <dbReference type="ChEBI" id="CHEBI:17976"/>
        <dbReference type="ChEBI" id="CHEBI:29101"/>
        <dbReference type="ChEBI" id="CHEBI:57540"/>
        <dbReference type="ChEBI" id="CHEBI:57945"/>
        <dbReference type="EC" id="7.2.1.1"/>
    </reaction>
</comment>
<gene>
    <name evidence="8" type="primary">nqrA</name>
    <name evidence="12" type="ORF">HMPREF1535_03846</name>
</gene>
<dbReference type="InterPro" id="IPR022615">
    <property type="entry name" value="NqrA_C_domain"/>
</dbReference>
<organism evidence="12 13">
    <name type="scientific">Parabacteroides goldsteinii DSM 19448 = WAL 12034</name>
    <dbReference type="NCBI Taxonomy" id="927665"/>
    <lineage>
        <taxon>Bacteria</taxon>
        <taxon>Pseudomonadati</taxon>
        <taxon>Bacteroidota</taxon>
        <taxon>Bacteroidia</taxon>
        <taxon>Bacteroidales</taxon>
        <taxon>Tannerellaceae</taxon>
        <taxon>Parabacteroides</taxon>
    </lineage>
</organism>
<evidence type="ECO:0000313" key="13">
    <source>
        <dbReference type="Proteomes" id="UP000033047"/>
    </source>
</evidence>
<keyword evidence="2 8" id="KW-1278">Translocase</keyword>
<dbReference type="NCBIfam" id="NF003761">
    <property type="entry name" value="PRK05352.1-4"/>
    <property type="match status" value="1"/>
</dbReference>
<dbReference type="PATRIC" id="fig|927665.4.peg.3952"/>
<dbReference type="STRING" id="927665.HMPREF1535_03846"/>
<evidence type="ECO:0000256" key="2">
    <source>
        <dbReference type="ARBA" id="ARBA00022967"/>
    </source>
</evidence>
<keyword evidence="7 8" id="KW-0739">Sodium transport</keyword>
<evidence type="ECO:0000256" key="3">
    <source>
        <dbReference type="ARBA" id="ARBA00023027"/>
    </source>
</evidence>
<proteinExistence type="inferred from homology"/>
<dbReference type="EC" id="7.2.1.1" evidence="8"/>
<dbReference type="InterPro" id="IPR008703">
    <property type="entry name" value="NqrA"/>
</dbReference>